<gene>
    <name evidence="3" type="ORF">FGO68_gene16046</name>
</gene>
<feature type="region of interest" description="Disordered" evidence="1">
    <location>
        <begin position="354"/>
        <end position="375"/>
    </location>
</feature>
<keyword evidence="2" id="KW-0812">Transmembrane</keyword>
<evidence type="ECO:0000313" key="3">
    <source>
        <dbReference type="EMBL" id="TNV80380.1"/>
    </source>
</evidence>
<evidence type="ECO:0000256" key="2">
    <source>
        <dbReference type="SAM" id="Phobius"/>
    </source>
</evidence>
<feature type="transmembrane region" description="Helical" evidence="2">
    <location>
        <begin position="217"/>
        <end position="239"/>
    </location>
</feature>
<accession>A0A8J8NUB0</accession>
<evidence type="ECO:0000313" key="4">
    <source>
        <dbReference type="Proteomes" id="UP000785679"/>
    </source>
</evidence>
<organism evidence="3 4">
    <name type="scientific">Halteria grandinella</name>
    <dbReference type="NCBI Taxonomy" id="5974"/>
    <lineage>
        <taxon>Eukaryota</taxon>
        <taxon>Sar</taxon>
        <taxon>Alveolata</taxon>
        <taxon>Ciliophora</taxon>
        <taxon>Intramacronucleata</taxon>
        <taxon>Spirotrichea</taxon>
        <taxon>Stichotrichia</taxon>
        <taxon>Sporadotrichida</taxon>
        <taxon>Halteriidae</taxon>
        <taxon>Halteria</taxon>
    </lineage>
</organism>
<feature type="compositionally biased region" description="Polar residues" evidence="1">
    <location>
        <begin position="354"/>
        <end position="367"/>
    </location>
</feature>
<feature type="transmembrane region" description="Helical" evidence="2">
    <location>
        <begin position="304"/>
        <end position="323"/>
    </location>
</feature>
<feature type="transmembrane region" description="Helical" evidence="2">
    <location>
        <begin position="260"/>
        <end position="284"/>
    </location>
</feature>
<keyword evidence="4" id="KW-1185">Reference proteome</keyword>
<feature type="compositionally biased region" description="Polar residues" evidence="1">
    <location>
        <begin position="436"/>
        <end position="446"/>
    </location>
</feature>
<sequence length="520" mass="60280">MCMSLRLEYKQQLLTMDELLLGLNSTLQIKLSYLSWSEISFIFPLQEGTETDADLRTKIFLGTNAACFLIYTLLTGLMLKKVRGVPLELRSKRIISVFVFSFFFKSITWLYNYLAQSTSIAVMGTLQMIDNTIQCGILITFFVFIFEMKQTKALCQSQSSTEYKKSIMHIKKQKRIFIGLYTLVFLVCLITFFEGYIRGKKEPSFYSPRIVILWTFLMIRFILDVSACIMFLQQFFFFLKIKVEKLYENDRDLTGFHKFVILYIVFALTLEFLSSILRSFFGPLILVGTDYSFPIAKFADKYRLLLYSISDFFVGLALLYLFYTQGMLAKFREEKNKRAVISFDKYKDLDATNGNRSTEDQTLQSGSLEVKETSGAISASKRSDWESKLLTVRQSDDDVDDEESEGRFESQSVQGFNFASHISAINETSEEDDSLNSRQQNIKQHNKSLYTKNAAYVRLDTEDSDSFDEGIVDELKNNQFHGFLLEQLSVQRSESQSVVNRYLTEVRKKSQMQQVEKELM</sequence>
<feature type="region of interest" description="Disordered" evidence="1">
    <location>
        <begin position="427"/>
        <end position="446"/>
    </location>
</feature>
<proteinExistence type="predicted"/>
<keyword evidence="2" id="KW-1133">Transmembrane helix</keyword>
<dbReference type="AlphaFoldDB" id="A0A8J8NUB0"/>
<name>A0A8J8NUB0_HALGN</name>
<evidence type="ECO:0000256" key="1">
    <source>
        <dbReference type="SAM" id="MobiDB-lite"/>
    </source>
</evidence>
<feature type="transmembrane region" description="Helical" evidence="2">
    <location>
        <begin position="94"/>
        <end position="114"/>
    </location>
</feature>
<feature type="transmembrane region" description="Helical" evidence="2">
    <location>
        <begin position="59"/>
        <end position="82"/>
    </location>
</feature>
<protein>
    <submittedName>
        <fullName evidence="3">Uncharacterized protein</fullName>
    </submittedName>
</protein>
<dbReference type="Proteomes" id="UP000785679">
    <property type="component" value="Unassembled WGS sequence"/>
</dbReference>
<feature type="transmembrane region" description="Helical" evidence="2">
    <location>
        <begin position="176"/>
        <end position="197"/>
    </location>
</feature>
<reference evidence="3" key="1">
    <citation type="submission" date="2019-06" db="EMBL/GenBank/DDBJ databases">
        <authorList>
            <person name="Zheng W."/>
        </authorList>
    </citation>
    <scope>NUCLEOTIDE SEQUENCE</scope>
    <source>
        <strain evidence="3">QDHG01</strain>
    </source>
</reference>
<dbReference type="EMBL" id="RRYP01007577">
    <property type="protein sequence ID" value="TNV80380.1"/>
    <property type="molecule type" value="Genomic_DNA"/>
</dbReference>
<comment type="caution">
    <text evidence="3">The sequence shown here is derived from an EMBL/GenBank/DDBJ whole genome shotgun (WGS) entry which is preliminary data.</text>
</comment>
<keyword evidence="2" id="KW-0472">Membrane</keyword>